<dbReference type="SUPFAM" id="SSF57997">
    <property type="entry name" value="Tropomyosin"/>
    <property type="match status" value="1"/>
</dbReference>
<evidence type="ECO:0000256" key="1">
    <source>
        <dbReference type="SAM" id="Coils"/>
    </source>
</evidence>
<reference evidence="2 3" key="1">
    <citation type="submission" date="2017-04" db="EMBL/GenBank/DDBJ databases">
        <title>Novel microbial lineages endemic to geothermal iron-oxide mats fill important gaps in the evolutionary history of Archaea.</title>
        <authorList>
            <person name="Jay Z.J."/>
            <person name="Beam J.P."/>
            <person name="Dlakic M."/>
            <person name="Rusch D.B."/>
            <person name="Kozubal M.A."/>
            <person name="Inskeep W.P."/>
        </authorList>
    </citation>
    <scope>NUCLEOTIDE SEQUENCE [LARGE SCALE GENOMIC DNA]</scope>
    <source>
        <strain evidence="2">BE_D</strain>
    </source>
</reference>
<name>A0A2R6CCP4_9ARCH</name>
<protein>
    <recommendedName>
        <fullName evidence="4">t-SNARE coiled-coil homology domain-containing protein</fullName>
    </recommendedName>
</protein>
<dbReference type="EMBL" id="NEXF01000065">
    <property type="protein sequence ID" value="PSO08649.1"/>
    <property type="molecule type" value="Genomic_DNA"/>
</dbReference>
<dbReference type="AlphaFoldDB" id="A0A2R6CCP4"/>
<keyword evidence="1" id="KW-0175">Coiled coil</keyword>
<gene>
    <name evidence="2" type="ORF">B9Q04_04520</name>
</gene>
<sequence length="127" mass="14353">MQVATEVLSKLLSEYVSSIVDKASKGGRLTSTDAVILIAALTQREFEDISKKLDDTNTRIDHLERRVEQVRVEVLQRISDVRAELLGKIDDTNKRIDDTNKKIEDTNKRVDEVKADLSSKITALDKK</sequence>
<dbReference type="Proteomes" id="UP000242015">
    <property type="component" value="Unassembled WGS sequence"/>
</dbReference>
<dbReference type="Gene3D" id="1.10.287.1490">
    <property type="match status" value="1"/>
</dbReference>
<accession>A0A2R6CCP4</accession>
<feature type="coiled-coil region" evidence="1">
    <location>
        <begin position="46"/>
        <end position="116"/>
    </location>
</feature>
<proteinExistence type="predicted"/>
<organism evidence="2 3">
    <name type="scientific">Candidatus Marsarchaeota G2 archaeon BE_D</name>
    <dbReference type="NCBI Taxonomy" id="1978158"/>
    <lineage>
        <taxon>Archaea</taxon>
        <taxon>Candidatus Marsarchaeota</taxon>
        <taxon>Candidatus Marsarchaeota group 2</taxon>
    </lineage>
</organism>
<evidence type="ECO:0000313" key="3">
    <source>
        <dbReference type="Proteomes" id="UP000242015"/>
    </source>
</evidence>
<evidence type="ECO:0000313" key="2">
    <source>
        <dbReference type="EMBL" id="PSO08649.1"/>
    </source>
</evidence>
<evidence type="ECO:0008006" key="4">
    <source>
        <dbReference type="Google" id="ProtNLM"/>
    </source>
</evidence>
<comment type="caution">
    <text evidence="2">The sequence shown here is derived from an EMBL/GenBank/DDBJ whole genome shotgun (WGS) entry which is preliminary data.</text>
</comment>